<comment type="caution">
    <text evidence="2">The sequence shown here is derived from an EMBL/GenBank/DDBJ whole genome shotgun (WGS) entry which is preliminary data.</text>
</comment>
<accession>A0ABT7NJU7</accession>
<reference evidence="2" key="1">
    <citation type="submission" date="2020-06" db="EMBL/GenBank/DDBJ databases">
        <authorList>
            <person name="Dong N."/>
        </authorList>
    </citation>
    <scope>NUCLEOTIDE SEQUENCE</scope>
    <source>
        <strain evidence="2">R1692</strain>
    </source>
</reference>
<reference evidence="2" key="2">
    <citation type="journal article" date="2022" name="Sci. Total Environ.">
        <title>Prevalence, transmission, and molecular epidemiology of tet(X)-positive bacteria among humans, animals, and environmental niches in China: An epidemiological, and genomic-based study.</title>
        <authorList>
            <person name="Dong N."/>
            <person name="Zeng Y."/>
            <person name="Cai C."/>
            <person name="Sun C."/>
            <person name="Lu J."/>
            <person name="Liu C."/>
            <person name="Zhou H."/>
            <person name="Sun Q."/>
            <person name="Shu L."/>
            <person name="Wang H."/>
            <person name="Wang Y."/>
            <person name="Wang S."/>
            <person name="Wu C."/>
            <person name="Chan E.W."/>
            <person name="Chen G."/>
            <person name="Shen Z."/>
            <person name="Chen S."/>
            <person name="Zhang R."/>
        </authorList>
    </citation>
    <scope>NUCLEOTIDE SEQUENCE</scope>
    <source>
        <strain evidence="2">R1692</strain>
    </source>
</reference>
<gene>
    <name evidence="2" type="ORF">HX018_04495</name>
</gene>
<keyword evidence="1" id="KW-0732">Signal</keyword>
<dbReference type="RefSeq" id="WP_286650593.1">
    <property type="nucleotide sequence ID" value="NZ_JACAGK010000009.1"/>
</dbReference>
<sequence length="178" mass="20077">MRLLILLPASLLFIACQSNSKMNSDKQTDSIAHVQDTASTSWKNEGCAWLKTNVEKNFTNDGRENMEAITTPEYYEYKSDATNVDLIVDGSLTAAEFEKKWGSKFDTKYAGIGAGFLISGQDWGSITLSTCDYMKGNEQEATYKVLISDCQYNSDYHREITLVKDQENFKIANVKEFD</sequence>
<evidence type="ECO:0008006" key="4">
    <source>
        <dbReference type="Google" id="ProtNLM"/>
    </source>
</evidence>
<evidence type="ECO:0000256" key="1">
    <source>
        <dbReference type="SAM" id="SignalP"/>
    </source>
</evidence>
<organism evidence="2 3">
    <name type="scientific">Sphingobacterium hotanense</name>
    <dbReference type="NCBI Taxonomy" id="649196"/>
    <lineage>
        <taxon>Bacteria</taxon>
        <taxon>Pseudomonadati</taxon>
        <taxon>Bacteroidota</taxon>
        <taxon>Sphingobacteriia</taxon>
        <taxon>Sphingobacteriales</taxon>
        <taxon>Sphingobacteriaceae</taxon>
        <taxon>Sphingobacterium</taxon>
    </lineage>
</organism>
<feature type="signal peptide" evidence="1">
    <location>
        <begin position="1"/>
        <end position="20"/>
    </location>
</feature>
<name>A0ABT7NJU7_9SPHI</name>
<dbReference type="EMBL" id="JACAGK010000009">
    <property type="protein sequence ID" value="MDM1047500.1"/>
    <property type="molecule type" value="Genomic_DNA"/>
</dbReference>
<dbReference type="Proteomes" id="UP001170954">
    <property type="component" value="Unassembled WGS sequence"/>
</dbReference>
<feature type="chain" id="PRO_5046508964" description="DUF4440 domain-containing protein" evidence="1">
    <location>
        <begin position="21"/>
        <end position="178"/>
    </location>
</feature>
<keyword evidence="3" id="KW-1185">Reference proteome</keyword>
<protein>
    <recommendedName>
        <fullName evidence="4">DUF4440 domain-containing protein</fullName>
    </recommendedName>
</protein>
<dbReference type="PROSITE" id="PS51257">
    <property type="entry name" value="PROKAR_LIPOPROTEIN"/>
    <property type="match status" value="1"/>
</dbReference>
<evidence type="ECO:0000313" key="2">
    <source>
        <dbReference type="EMBL" id="MDM1047500.1"/>
    </source>
</evidence>
<evidence type="ECO:0000313" key="3">
    <source>
        <dbReference type="Proteomes" id="UP001170954"/>
    </source>
</evidence>
<proteinExistence type="predicted"/>